<dbReference type="WBParaSite" id="nRc.2.0.1.t17158-RA">
    <property type="protein sequence ID" value="nRc.2.0.1.t17158-RA"/>
    <property type="gene ID" value="nRc.2.0.1.g17158"/>
</dbReference>
<keyword evidence="1" id="KW-1185">Reference proteome</keyword>
<sequence>TLWLVEKVNIAPVINDIYIQSGQSIIGFVKELVKKVYGDLLAVYKFNVQRNYIDRNQRESLEHLDPIGRQIIT</sequence>
<dbReference type="Proteomes" id="UP000887565">
    <property type="component" value="Unplaced"/>
</dbReference>
<dbReference type="AlphaFoldDB" id="A0A915ISI0"/>
<evidence type="ECO:0000313" key="2">
    <source>
        <dbReference type="WBParaSite" id="nRc.2.0.1.t17158-RA"/>
    </source>
</evidence>
<proteinExistence type="predicted"/>
<name>A0A915ISI0_ROMCU</name>
<evidence type="ECO:0000313" key="1">
    <source>
        <dbReference type="Proteomes" id="UP000887565"/>
    </source>
</evidence>
<accession>A0A915ISI0</accession>
<reference evidence="2" key="1">
    <citation type="submission" date="2022-11" db="UniProtKB">
        <authorList>
            <consortium name="WormBaseParasite"/>
        </authorList>
    </citation>
    <scope>IDENTIFICATION</scope>
</reference>
<protein>
    <submittedName>
        <fullName evidence="2">Uncharacterized protein</fullName>
    </submittedName>
</protein>
<organism evidence="1 2">
    <name type="scientific">Romanomermis culicivorax</name>
    <name type="common">Nematode worm</name>
    <dbReference type="NCBI Taxonomy" id="13658"/>
    <lineage>
        <taxon>Eukaryota</taxon>
        <taxon>Metazoa</taxon>
        <taxon>Ecdysozoa</taxon>
        <taxon>Nematoda</taxon>
        <taxon>Enoplea</taxon>
        <taxon>Dorylaimia</taxon>
        <taxon>Mermithida</taxon>
        <taxon>Mermithoidea</taxon>
        <taxon>Mermithidae</taxon>
        <taxon>Romanomermis</taxon>
    </lineage>
</organism>